<reference evidence="3" key="1">
    <citation type="submission" date="2016-06" db="UniProtKB">
        <authorList>
            <consortium name="WormBaseParasite"/>
        </authorList>
    </citation>
    <scope>IDENTIFICATION</scope>
</reference>
<dbReference type="EMBL" id="UZAM01019082">
    <property type="protein sequence ID" value="VDP52283.1"/>
    <property type="molecule type" value="Genomic_DNA"/>
</dbReference>
<evidence type="ECO:0000313" key="1">
    <source>
        <dbReference type="EMBL" id="VDP52283.1"/>
    </source>
</evidence>
<protein>
    <submittedName>
        <fullName evidence="3">Aggrecan core protein</fullName>
    </submittedName>
</protein>
<keyword evidence="2" id="KW-1185">Reference proteome</keyword>
<sequence>EHEKPKYEHEKPKYEHEKPKYEHWRYKRGIPEKEHERYPNYEITGRRTSFLKYGGNFHGGAKEYQPVASKEFSSSKLYELEGYGRDRTGHHKSNYAHLKH</sequence>
<reference evidence="1 2" key="2">
    <citation type="submission" date="2018-11" db="EMBL/GenBank/DDBJ databases">
        <authorList>
            <consortium name="Pathogen Informatics"/>
        </authorList>
    </citation>
    <scope>NUCLEOTIDE SEQUENCE [LARGE SCALE GENOMIC DNA]</scope>
</reference>
<evidence type="ECO:0000313" key="3">
    <source>
        <dbReference type="WBParaSite" id="SBAD_0001326701-mRNA-1"/>
    </source>
</evidence>
<name>A0A183JAF6_9BILA</name>
<dbReference type="AlphaFoldDB" id="A0A183JAF6"/>
<dbReference type="WBParaSite" id="SBAD_0001326701-mRNA-1">
    <property type="protein sequence ID" value="SBAD_0001326701-mRNA-1"/>
    <property type="gene ID" value="SBAD_0001326701"/>
</dbReference>
<organism evidence="3">
    <name type="scientific">Soboliphyme baturini</name>
    <dbReference type="NCBI Taxonomy" id="241478"/>
    <lineage>
        <taxon>Eukaryota</taxon>
        <taxon>Metazoa</taxon>
        <taxon>Ecdysozoa</taxon>
        <taxon>Nematoda</taxon>
        <taxon>Enoplea</taxon>
        <taxon>Dorylaimia</taxon>
        <taxon>Dioctophymatida</taxon>
        <taxon>Dioctophymatoidea</taxon>
        <taxon>Soboliphymatidae</taxon>
        <taxon>Soboliphyme</taxon>
    </lineage>
</organism>
<accession>A0A183JAF6</accession>
<gene>
    <name evidence="1" type="ORF">SBAD_LOCUS12854</name>
</gene>
<evidence type="ECO:0000313" key="2">
    <source>
        <dbReference type="Proteomes" id="UP000270296"/>
    </source>
</evidence>
<proteinExistence type="predicted"/>
<dbReference type="Proteomes" id="UP000270296">
    <property type="component" value="Unassembled WGS sequence"/>
</dbReference>